<reference evidence="2 3" key="1">
    <citation type="submission" date="2019-03" db="EMBL/GenBank/DDBJ databases">
        <title>Single cell metagenomics reveals metabolic interactions within the superorganism composed of flagellate Streblomastix strix and complex community of Bacteroidetes bacteria on its surface.</title>
        <authorList>
            <person name="Treitli S.C."/>
            <person name="Kolisko M."/>
            <person name="Husnik F."/>
            <person name="Keeling P."/>
            <person name="Hampl V."/>
        </authorList>
    </citation>
    <scope>NUCLEOTIDE SEQUENCE [LARGE SCALE GENOMIC DNA]</scope>
    <source>
        <strain evidence="2">ST1C</strain>
    </source>
</reference>
<keyword evidence="1" id="KW-0472">Membrane</keyword>
<proteinExistence type="predicted"/>
<dbReference type="EMBL" id="SNRW01031724">
    <property type="protein sequence ID" value="KAA6357234.1"/>
    <property type="molecule type" value="Genomic_DNA"/>
</dbReference>
<evidence type="ECO:0000256" key="1">
    <source>
        <dbReference type="SAM" id="Phobius"/>
    </source>
</evidence>
<organism evidence="2 3">
    <name type="scientific">Streblomastix strix</name>
    <dbReference type="NCBI Taxonomy" id="222440"/>
    <lineage>
        <taxon>Eukaryota</taxon>
        <taxon>Metamonada</taxon>
        <taxon>Preaxostyla</taxon>
        <taxon>Oxymonadida</taxon>
        <taxon>Streblomastigidae</taxon>
        <taxon>Streblomastix</taxon>
    </lineage>
</organism>
<dbReference type="AlphaFoldDB" id="A0A5J4TFJ6"/>
<name>A0A5J4TFJ6_9EUKA</name>
<comment type="caution">
    <text evidence="2">The sequence shown here is derived from an EMBL/GenBank/DDBJ whole genome shotgun (WGS) entry which is preliminary data.</text>
</comment>
<keyword evidence="1" id="KW-1133">Transmembrane helix</keyword>
<evidence type="ECO:0000313" key="3">
    <source>
        <dbReference type="Proteomes" id="UP000324800"/>
    </source>
</evidence>
<evidence type="ECO:0000313" key="2">
    <source>
        <dbReference type="EMBL" id="KAA6357234.1"/>
    </source>
</evidence>
<sequence length="136" mass="15077">MKDIETAQRAWQNRGYDLIRDPSVIKYKNSLQSLNVNGFWVASLLCHFEFLYLITLGSLIKSYPLFYHALCAVSMSFMCGGKCGIVIPVQCSSGIRGVCCYGYAGIGRISRFYAFLADIVLNRGLSTVYVAACSIC</sequence>
<protein>
    <submittedName>
        <fullName evidence="2">Uncharacterized protein</fullName>
    </submittedName>
</protein>
<gene>
    <name evidence="2" type="ORF">EZS28_047240</name>
</gene>
<accession>A0A5J4TFJ6</accession>
<dbReference type="Proteomes" id="UP000324800">
    <property type="component" value="Unassembled WGS sequence"/>
</dbReference>
<keyword evidence="1" id="KW-0812">Transmembrane</keyword>
<feature type="transmembrane region" description="Helical" evidence="1">
    <location>
        <begin position="66"/>
        <end position="87"/>
    </location>
</feature>
<feature type="transmembrane region" description="Helical" evidence="1">
    <location>
        <begin position="38"/>
        <end position="60"/>
    </location>
</feature>